<dbReference type="STRING" id="915059.NH26_07510"/>
<dbReference type="GO" id="GO:0000156">
    <property type="term" value="F:phosphorelay response regulator activity"/>
    <property type="evidence" value="ECO:0007669"/>
    <property type="project" value="TreeGrafter"/>
</dbReference>
<dbReference type="EMBL" id="JRYR02000001">
    <property type="protein sequence ID" value="OHX66207.1"/>
    <property type="molecule type" value="Genomic_DNA"/>
</dbReference>
<dbReference type="InterPro" id="IPR001867">
    <property type="entry name" value="OmpR/PhoB-type_DNA-bd"/>
</dbReference>
<keyword evidence="4 7" id="KW-0238">DNA-binding</keyword>
<organism evidence="10 11">
    <name type="scientific">Flammeovirga pacifica</name>
    <dbReference type="NCBI Taxonomy" id="915059"/>
    <lineage>
        <taxon>Bacteria</taxon>
        <taxon>Pseudomonadati</taxon>
        <taxon>Bacteroidota</taxon>
        <taxon>Cytophagia</taxon>
        <taxon>Cytophagales</taxon>
        <taxon>Flammeovirgaceae</taxon>
        <taxon>Flammeovirga</taxon>
    </lineage>
</organism>
<dbReference type="FunFam" id="3.40.50.2300:FF:000001">
    <property type="entry name" value="DNA-binding response regulator PhoB"/>
    <property type="match status" value="1"/>
</dbReference>
<reference evidence="10 11" key="1">
    <citation type="journal article" date="2012" name="Int. J. Syst. Evol. Microbiol.">
        <title>Flammeovirga pacifica sp. nov., isolated from deep-sea sediment.</title>
        <authorList>
            <person name="Xu H."/>
            <person name="Fu Y."/>
            <person name="Yang N."/>
            <person name="Ding Z."/>
            <person name="Lai Q."/>
            <person name="Zeng R."/>
        </authorList>
    </citation>
    <scope>NUCLEOTIDE SEQUENCE [LARGE SCALE GENOMIC DNA]</scope>
    <source>
        <strain evidence="11">DSM 24597 / LMG 26175 / WPAGA1</strain>
    </source>
</reference>
<evidence type="ECO:0000256" key="5">
    <source>
        <dbReference type="ARBA" id="ARBA00023163"/>
    </source>
</evidence>
<dbReference type="GO" id="GO:0032993">
    <property type="term" value="C:protein-DNA complex"/>
    <property type="evidence" value="ECO:0007669"/>
    <property type="project" value="TreeGrafter"/>
</dbReference>
<evidence type="ECO:0000256" key="3">
    <source>
        <dbReference type="ARBA" id="ARBA00023015"/>
    </source>
</evidence>
<feature type="modified residue" description="4-aspartylphosphate" evidence="6">
    <location>
        <position position="54"/>
    </location>
</feature>
<dbReference type="GO" id="GO:0000976">
    <property type="term" value="F:transcription cis-regulatory region binding"/>
    <property type="evidence" value="ECO:0007669"/>
    <property type="project" value="TreeGrafter"/>
</dbReference>
<feature type="domain" description="Response regulatory" evidence="8">
    <location>
        <begin position="5"/>
        <end position="119"/>
    </location>
</feature>
<sequence length="235" mass="27230">MDKTRILLAEDDPNLGMLLTEYLEVKNFEVTRAQDGEEALRAYQDGDHDLCIFDVMMPKMDGFTLAERIRKSDVDIPIFFLTAKSMKEDTLRGFEVGADDYITKPFSMEELLARITSILRRTKSKTDSKEKQTIFEVGQFTFDFNAQMLKHNVDGAEQRLTSKESALLRLLAIHKNEIMDRSLALKKIWLDDNYFNSRSMDVYITKLRKFLKPDDNLRIVNVHGQGFKLVELTSE</sequence>
<dbReference type="PROSITE" id="PS50110">
    <property type="entry name" value="RESPONSE_REGULATORY"/>
    <property type="match status" value="1"/>
</dbReference>
<evidence type="ECO:0000256" key="6">
    <source>
        <dbReference type="PROSITE-ProRule" id="PRU00169"/>
    </source>
</evidence>
<evidence type="ECO:0000256" key="2">
    <source>
        <dbReference type="ARBA" id="ARBA00023012"/>
    </source>
</evidence>
<dbReference type="SMART" id="SM00448">
    <property type="entry name" value="REC"/>
    <property type="match status" value="1"/>
</dbReference>
<dbReference type="Pfam" id="PF00072">
    <property type="entry name" value="Response_reg"/>
    <property type="match status" value="1"/>
</dbReference>
<dbReference type="AlphaFoldDB" id="A0A1S1YYX6"/>
<proteinExistence type="predicted"/>
<feature type="domain" description="OmpR/PhoB-type" evidence="9">
    <location>
        <begin position="132"/>
        <end position="231"/>
    </location>
</feature>
<dbReference type="RefSeq" id="WP_044218371.1">
    <property type="nucleotide sequence ID" value="NZ_JRYR02000001.1"/>
</dbReference>
<keyword evidence="3" id="KW-0805">Transcription regulation</keyword>
<dbReference type="Proteomes" id="UP000179797">
    <property type="component" value="Unassembled WGS sequence"/>
</dbReference>
<keyword evidence="5" id="KW-0804">Transcription</keyword>
<dbReference type="CDD" id="cd17574">
    <property type="entry name" value="REC_OmpR"/>
    <property type="match status" value="1"/>
</dbReference>
<dbReference type="GO" id="GO:0005829">
    <property type="term" value="C:cytosol"/>
    <property type="evidence" value="ECO:0007669"/>
    <property type="project" value="TreeGrafter"/>
</dbReference>
<evidence type="ECO:0000256" key="4">
    <source>
        <dbReference type="ARBA" id="ARBA00023125"/>
    </source>
</evidence>
<evidence type="ECO:0000313" key="10">
    <source>
        <dbReference type="EMBL" id="OHX66207.1"/>
    </source>
</evidence>
<dbReference type="PROSITE" id="PS51755">
    <property type="entry name" value="OMPR_PHOB"/>
    <property type="match status" value="1"/>
</dbReference>
<dbReference type="Pfam" id="PF00486">
    <property type="entry name" value="Trans_reg_C"/>
    <property type="match status" value="1"/>
</dbReference>
<dbReference type="PANTHER" id="PTHR48111">
    <property type="entry name" value="REGULATOR OF RPOS"/>
    <property type="match status" value="1"/>
</dbReference>
<dbReference type="OrthoDB" id="5343479at2"/>
<evidence type="ECO:0000256" key="1">
    <source>
        <dbReference type="ARBA" id="ARBA00022553"/>
    </source>
</evidence>
<dbReference type="SMART" id="SM00862">
    <property type="entry name" value="Trans_reg_C"/>
    <property type="match status" value="1"/>
</dbReference>
<dbReference type="PANTHER" id="PTHR48111:SF40">
    <property type="entry name" value="PHOSPHATE REGULON TRANSCRIPTIONAL REGULATORY PROTEIN PHOB"/>
    <property type="match status" value="1"/>
</dbReference>
<dbReference type="InterPro" id="IPR039420">
    <property type="entry name" value="WalR-like"/>
</dbReference>
<dbReference type="SUPFAM" id="SSF52172">
    <property type="entry name" value="CheY-like"/>
    <property type="match status" value="1"/>
</dbReference>
<dbReference type="Gene3D" id="6.10.250.690">
    <property type="match status" value="1"/>
</dbReference>
<keyword evidence="2" id="KW-0902">Two-component regulatory system</keyword>
<dbReference type="Gene3D" id="1.10.10.10">
    <property type="entry name" value="Winged helix-like DNA-binding domain superfamily/Winged helix DNA-binding domain"/>
    <property type="match status" value="1"/>
</dbReference>
<accession>A0A1S1YYX6</accession>
<evidence type="ECO:0000256" key="7">
    <source>
        <dbReference type="PROSITE-ProRule" id="PRU01091"/>
    </source>
</evidence>
<keyword evidence="1 6" id="KW-0597">Phosphoprotein</keyword>
<dbReference type="SUPFAM" id="SSF46894">
    <property type="entry name" value="C-terminal effector domain of the bipartite response regulators"/>
    <property type="match status" value="1"/>
</dbReference>
<dbReference type="GO" id="GO:0006355">
    <property type="term" value="P:regulation of DNA-templated transcription"/>
    <property type="evidence" value="ECO:0007669"/>
    <property type="project" value="InterPro"/>
</dbReference>
<dbReference type="InterPro" id="IPR036388">
    <property type="entry name" value="WH-like_DNA-bd_sf"/>
</dbReference>
<name>A0A1S1YYX6_FLAPC</name>
<dbReference type="CDD" id="cd00383">
    <property type="entry name" value="trans_reg_C"/>
    <property type="match status" value="1"/>
</dbReference>
<dbReference type="InterPro" id="IPR001789">
    <property type="entry name" value="Sig_transdc_resp-reg_receiver"/>
</dbReference>
<evidence type="ECO:0000259" key="8">
    <source>
        <dbReference type="PROSITE" id="PS50110"/>
    </source>
</evidence>
<evidence type="ECO:0000313" key="11">
    <source>
        <dbReference type="Proteomes" id="UP000179797"/>
    </source>
</evidence>
<feature type="DNA-binding region" description="OmpR/PhoB-type" evidence="7">
    <location>
        <begin position="132"/>
        <end position="231"/>
    </location>
</feature>
<comment type="caution">
    <text evidence="10">The sequence shown here is derived from an EMBL/GenBank/DDBJ whole genome shotgun (WGS) entry which is preliminary data.</text>
</comment>
<dbReference type="InterPro" id="IPR016032">
    <property type="entry name" value="Sig_transdc_resp-reg_C-effctor"/>
</dbReference>
<dbReference type="InterPro" id="IPR011006">
    <property type="entry name" value="CheY-like_superfamily"/>
</dbReference>
<evidence type="ECO:0000259" key="9">
    <source>
        <dbReference type="PROSITE" id="PS51755"/>
    </source>
</evidence>
<gene>
    <name evidence="10" type="ORF">NH26_07510</name>
</gene>
<protein>
    <submittedName>
        <fullName evidence="10">Two-component system response regulator</fullName>
    </submittedName>
</protein>
<keyword evidence="11" id="KW-1185">Reference proteome</keyword>
<dbReference type="Gene3D" id="3.40.50.2300">
    <property type="match status" value="1"/>
</dbReference>